<evidence type="ECO:0000313" key="7">
    <source>
        <dbReference type="Proteomes" id="UP000184221"/>
    </source>
</evidence>
<comment type="subunit">
    <text evidence="4">Part of the 50S ribosomal subunit. Contacts protein L32.</text>
</comment>
<organism evidence="6 7">
    <name type="scientific">Marivita hallyeonensis</name>
    <dbReference type="NCBI Taxonomy" id="996342"/>
    <lineage>
        <taxon>Bacteria</taxon>
        <taxon>Pseudomonadati</taxon>
        <taxon>Pseudomonadota</taxon>
        <taxon>Alphaproteobacteria</taxon>
        <taxon>Rhodobacterales</taxon>
        <taxon>Roseobacteraceae</taxon>
        <taxon>Marivita</taxon>
    </lineage>
</organism>
<dbReference type="EMBL" id="FQXC01000009">
    <property type="protein sequence ID" value="SHI04659.1"/>
    <property type="molecule type" value="Genomic_DNA"/>
</dbReference>
<dbReference type="RefSeq" id="WP_072780050.1">
    <property type="nucleotide sequence ID" value="NZ_FQXC01000009.1"/>
</dbReference>
<keyword evidence="2 4" id="KW-0689">Ribosomal protein</keyword>
<dbReference type="OrthoDB" id="9809073at2"/>
<dbReference type="PROSITE" id="PS01167">
    <property type="entry name" value="RIBOSOMAL_L17"/>
    <property type="match status" value="1"/>
</dbReference>
<dbReference type="InterPro" id="IPR047859">
    <property type="entry name" value="Ribosomal_bL17_CS"/>
</dbReference>
<reference evidence="6 7" key="1">
    <citation type="submission" date="2016-11" db="EMBL/GenBank/DDBJ databases">
        <authorList>
            <person name="Jaros S."/>
            <person name="Januszkiewicz K."/>
            <person name="Wedrychowicz H."/>
        </authorList>
    </citation>
    <scope>NUCLEOTIDE SEQUENCE [LARGE SCALE GENOMIC DNA]</scope>
    <source>
        <strain evidence="6 7">DSM 29431</strain>
    </source>
</reference>
<dbReference type="InterPro" id="IPR036373">
    <property type="entry name" value="Ribosomal_bL17_sf"/>
</dbReference>
<proteinExistence type="inferred from homology"/>
<evidence type="ECO:0000256" key="5">
    <source>
        <dbReference type="RuleBase" id="RU000660"/>
    </source>
</evidence>
<gene>
    <name evidence="4" type="primary">rplQ</name>
    <name evidence="6" type="ORF">SAMN05443551_4201</name>
</gene>
<dbReference type="Pfam" id="PF01196">
    <property type="entry name" value="Ribosomal_L17"/>
    <property type="match status" value="1"/>
</dbReference>
<dbReference type="HAMAP" id="MF_01368">
    <property type="entry name" value="Ribosomal_bL17"/>
    <property type="match status" value="1"/>
</dbReference>
<comment type="similarity">
    <text evidence="1 4 5">Belongs to the bacterial ribosomal protein bL17 family.</text>
</comment>
<keyword evidence="7" id="KW-1185">Reference proteome</keyword>
<dbReference type="GO" id="GO:0003735">
    <property type="term" value="F:structural constituent of ribosome"/>
    <property type="evidence" value="ECO:0007669"/>
    <property type="project" value="InterPro"/>
</dbReference>
<evidence type="ECO:0000256" key="1">
    <source>
        <dbReference type="ARBA" id="ARBA00008777"/>
    </source>
</evidence>
<dbReference type="PANTHER" id="PTHR14413">
    <property type="entry name" value="RIBOSOMAL PROTEIN L17"/>
    <property type="match status" value="1"/>
</dbReference>
<sequence>MRHARGYRRLNRTHEHRKALFANMAGSLIEHEQIKTTLPKAKELRPIVEKLITLGKRGDLHARRQAAAQLKQDKDVTKLFDVLGPRYAERQGGYVRILKAGFRYGDMAPMAIIEFVDRDIDAKGAADKSRLQEMETADEE</sequence>
<evidence type="ECO:0000256" key="3">
    <source>
        <dbReference type="ARBA" id="ARBA00023274"/>
    </source>
</evidence>
<dbReference type="SUPFAM" id="SSF64263">
    <property type="entry name" value="Prokaryotic ribosomal protein L17"/>
    <property type="match status" value="1"/>
</dbReference>
<dbReference type="Proteomes" id="UP000184221">
    <property type="component" value="Unassembled WGS sequence"/>
</dbReference>
<evidence type="ECO:0000256" key="4">
    <source>
        <dbReference type="HAMAP-Rule" id="MF_01368"/>
    </source>
</evidence>
<evidence type="ECO:0000256" key="2">
    <source>
        <dbReference type="ARBA" id="ARBA00022980"/>
    </source>
</evidence>
<name>A0A1M5XY82_9RHOB</name>
<keyword evidence="3 4" id="KW-0687">Ribonucleoprotein</keyword>
<protein>
    <recommendedName>
        <fullName evidence="4">Large ribosomal subunit protein bL17</fullName>
    </recommendedName>
</protein>
<dbReference type="NCBIfam" id="TIGR00059">
    <property type="entry name" value="L17"/>
    <property type="match status" value="1"/>
</dbReference>
<evidence type="ECO:0000313" key="6">
    <source>
        <dbReference type="EMBL" id="SHI04659.1"/>
    </source>
</evidence>
<dbReference type="Gene3D" id="3.90.1030.10">
    <property type="entry name" value="Ribosomal protein L17"/>
    <property type="match status" value="1"/>
</dbReference>
<dbReference type="GO" id="GO:0006412">
    <property type="term" value="P:translation"/>
    <property type="evidence" value="ECO:0007669"/>
    <property type="project" value="UniProtKB-UniRule"/>
</dbReference>
<dbReference type="FunFam" id="3.90.1030.10:FF:000001">
    <property type="entry name" value="50S ribosomal protein L17"/>
    <property type="match status" value="1"/>
</dbReference>
<dbReference type="InterPro" id="IPR000456">
    <property type="entry name" value="Ribosomal_bL17"/>
</dbReference>
<dbReference type="AlphaFoldDB" id="A0A1M5XY82"/>
<dbReference type="PANTHER" id="PTHR14413:SF16">
    <property type="entry name" value="LARGE RIBOSOMAL SUBUNIT PROTEIN BL17M"/>
    <property type="match status" value="1"/>
</dbReference>
<dbReference type="GO" id="GO:0022625">
    <property type="term" value="C:cytosolic large ribosomal subunit"/>
    <property type="evidence" value="ECO:0007669"/>
    <property type="project" value="TreeGrafter"/>
</dbReference>
<accession>A0A1M5XY82</accession>
<dbReference type="STRING" id="996342.SAMN05443551_4201"/>